<dbReference type="Proteomes" id="UP000198942">
    <property type="component" value="Unassembled WGS sequence"/>
</dbReference>
<keyword evidence="2" id="KW-1185">Reference proteome</keyword>
<proteinExistence type="predicted"/>
<dbReference type="EMBL" id="FOCL01000012">
    <property type="protein sequence ID" value="SEO76791.1"/>
    <property type="molecule type" value="Genomic_DNA"/>
</dbReference>
<dbReference type="AlphaFoldDB" id="A0A1H8SDP8"/>
<name>A0A1H8SDP8_9SPHI</name>
<evidence type="ECO:0000313" key="1">
    <source>
        <dbReference type="EMBL" id="SEO76791.1"/>
    </source>
</evidence>
<organism evidence="1 2">
    <name type="scientific">Mucilaginibacter gossypiicola</name>
    <dbReference type="NCBI Taxonomy" id="551995"/>
    <lineage>
        <taxon>Bacteria</taxon>
        <taxon>Pseudomonadati</taxon>
        <taxon>Bacteroidota</taxon>
        <taxon>Sphingobacteriia</taxon>
        <taxon>Sphingobacteriales</taxon>
        <taxon>Sphingobacteriaceae</taxon>
        <taxon>Mucilaginibacter</taxon>
    </lineage>
</organism>
<protein>
    <submittedName>
        <fullName evidence="1">Uncharacterized protein</fullName>
    </submittedName>
</protein>
<accession>A0A1H8SDP8</accession>
<gene>
    <name evidence="1" type="ORF">SAMN05192574_112116</name>
</gene>
<sequence length="53" mass="5942">MSLRAKRGNLVAIQGKYALRLTWLRESHVTPFFEPPAIYNAVIKGGETKGNLK</sequence>
<reference evidence="2" key="1">
    <citation type="submission" date="2016-10" db="EMBL/GenBank/DDBJ databases">
        <authorList>
            <person name="Varghese N."/>
            <person name="Submissions S."/>
        </authorList>
    </citation>
    <scope>NUCLEOTIDE SEQUENCE [LARGE SCALE GENOMIC DNA]</scope>
    <source>
        <strain evidence="2">Gh-48</strain>
    </source>
</reference>
<evidence type="ECO:0000313" key="2">
    <source>
        <dbReference type="Proteomes" id="UP000198942"/>
    </source>
</evidence>